<dbReference type="Pfam" id="PF21365">
    <property type="entry name" value="Glyco_hydro_31_3rd"/>
    <property type="match status" value="1"/>
</dbReference>
<feature type="domain" description="Glycoside hydrolase family 31 N-terminal" evidence="13">
    <location>
        <begin position="127"/>
        <end position="209"/>
    </location>
</feature>
<dbReference type="PANTHER" id="PTHR22762:SF54">
    <property type="entry name" value="BCDNA.GH04962"/>
    <property type="match status" value="1"/>
</dbReference>
<feature type="domain" description="Glycoside hydrolase family 31 TIM barrel" evidence="12">
    <location>
        <begin position="254"/>
        <end position="587"/>
    </location>
</feature>
<comment type="caution">
    <text evidence="16">The sequence shown here is derived from an EMBL/GenBank/DDBJ whole genome shotgun (WGS) entry which is preliminary data.</text>
</comment>
<evidence type="ECO:0000313" key="17">
    <source>
        <dbReference type="Proteomes" id="UP000674318"/>
    </source>
</evidence>
<keyword evidence="8 10" id="KW-0326">Glycosidase</keyword>
<dbReference type="SUPFAM" id="SSF74650">
    <property type="entry name" value="Galactose mutarotase-like"/>
    <property type="match status" value="1"/>
</dbReference>
<dbReference type="Proteomes" id="UP000674318">
    <property type="component" value="Unassembled WGS sequence"/>
</dbReference>
<evidence type="ECO:0000256" key="1">
    <source>
        <dbReference type="ARBA" id="ARBA00004240"/>
    </source>
</evidence>
<dbReference type="PANTHER" id="PTHR22762">
    <property type="entry name" value="ALPHA-GLUCOSIDASE"/>
    <property type="match status" value="1"/>
</dbReference>
<dbReference type="GO" id="GO:0005783">
    <property type="term" value="C:endoplasmic reticulum"/>
    <property type="evidence" value="ECO:0007669"/>
    <property type="project" value="UniProtKB-SubCell"/>
</dbReference>
<keyword evidence="5 10" id="KW-0378">Hydrolase</keyword>
<dbReference type="AlphaFoldDB" id="A0A836IRW7"/>
<dbReference type="GO" id="GO:0005975">
    <property type="term" value="P:carbohydrate metabolic process"/>
    <property type="evidence" value="ECO:0007669"/>
    <property type="project" value="InterPro"/>
</dbReference>
<feature type="chain" id="PRO_5032524210" description="Glucosidase II subunit alpha" evidence="11">
    <location>
        <begin position="32"/>
        <end position="822"/>
    </location>
</feature>
<evidence type="ECO:0000256" key="4">
    <source>
        <dbReference type="ARBA" id="ARBA00022729"/>
    </source>
</evidence>
<dbReference type="InterPro" id="IPR025887">
    <property type="entry name" value="Glyco_hydro_31_N_dom"/>
</dbReference>
<name>A0A836IRW7_9TRYP</name>
<dbReference type="KEGG" id="phet:94292518"/>
<dbReference type="SUPFAM" id="SSF51011">
    <property type="entry name" value="Glycosyl hydrolase domain"/>
    <property type="match status" value="1"/>
</dbReference>
<keyword evidence="4 11" id="KW-0732">Signal</keyword>
<dbReference type="SUPFAM" id="SSF51445">
    <property type="entry name" value="(Trans)glycosidases"/>
    <property type="match status" value="1"/>
</dbReference>
<evidence type="ECO:0000256" key="2">
    <source>
        <dbReference type="ARBA" id="ARBA00004833"/>
    </source>
</evidence>
<evidence type="ECO:0000256" key="8">
    <source>
        <dbReference type="ARBA" id="ARBA00023295"/>
    </source>
</evidence>
<evidence type="ECO:0000259" key="13">
    <source>
        <dbReference type="Pfam" id="PF13802"/>
    </source>
</evidence>
<comment type="similarity">
    <text evidence="3 10">Belongs to the glycosyl hydrolase 31 family.</text>
</comment>
<dbReference type="RefSeq" id="XP_067757858.1">
    <property type="nucleotide sequence ID" value="XM_067902441.1"/>
</dbReference>
<evidence type="ECO:0000256" key="10">
    <source>
        <dbReference type="RuleBase" id="RU361185"/>
    </source>
</evidence>
<dbReference type="GO" id="GO:0030246">
    <property type="term" value="F:carbohydrate binding"/>
    <property type="evidence" value="ECO:0007669"/>
    <property type="project" value="InterPro"/>
</dbReference>
<dbReference type="GO" id="GO:0006491">
    <property type="term" value="P:N-glycan processing"/>
    <property type="evidence" value="ECO:0007669"/>
    <property type="project" value="TreeGrafter"/>
</dbReference>
<dbReference type="Gene3D" id="2.60.40.1760">
    <property type="entry name" value="glycosyl hydrolase (family 31)"/>
    <property type="match status" value="1"/>
</dbReference>
<dbReference type="InterPro" id="IPR048395">
    <property type="entry name" value="Glyco_hydro_31_C"/>
</dbReference>
<comment type="subcellular location">
    <subcellularLocation>
        <location evidence="1">Endoplasmic reticulum</location>
    </subcellularLocation>
</comment>
<dbReference type="InterPro" id="IPR013780">
    <property type="entry name" value="Glyco_hydro_b"/>
</dbReference>
<evidence type="ECO:0000256" key="6">
    <source>
        <dbReference type="ARBA" id="ARBA00022824"/>
    </source>
</evidence>
<keyword evidence="7" id="KW-0325">Glycoprotein</keyword>
<evidence type="ECO:0000313" key="16">
    <source>
        <dbReference type="EMBL" id="KAG5507543.1"/>
    </source>
</evidence>
<organism evidence="16 17">
    <name type="scientific">Porcisia hertigi</name>
    <dbReference type="NCBI Taxonomy" id="2761500"/>
    <lineage>
        <taxon>Eukaryota</taxon>
        <taxon>Discoba</taxon>
        <taxon>Euglenozoa</taxon>
        <taxon>Kinetoplastea</taxon>
        <taxon>Metakinetoplastina</taxon>
        <taxon>Trypanosomatida</taxon>
        <taxon>Trypanosomatidae</taxon>
        <taxon>Leishmaniinae</taxon>
        <taxon>Porcisia</taxon>
    </lineage>
</organism>
<evidence type="ECO:0000256" key="7">
    <source>
        <dbReference type="ARBA" id="ARBA00023180"/>
    </source>
</evidence>
<dbReference type="InterPro" id="IPR017853">
    <property type="entry name" value="GH"/>
</dbReference>
<sequence length="822" mass="92828">MAAKCVPWRCTQRFLPLLLILSVTLLFGVTASSKPFVKTKGGLELEAVGYASGVVRLTAKPANVWTYQADGIVLPASWELQATKGTNETQWNIPHKECTLMVNVAVPLVRLDFSCSGKTLVEATMFSDAKEGPEVNFTFPAAMTMYGLAEHAADLPLRGGEVYELYNTDAFQYPLNSTKALYGAIPFIMAHAPEFTCGVLFLNPSETKVRVNADSPAPSCRWQPEVGAIDIFFFPGPTPAKVQHQHAALTGPTVMPPYFSLGLHQSRWNYMSTKDCLSVDEGFDTHNMPYDVLWLDIEHTDKKKYFTWDPYTFPDPKVLTDALASKGRKLVTVKDPHVKVDMDYYVHMEAEKGGYYVKDASGNDFKGQCWPGRSSWPDFLNTRTRDWYSTLLHDDRYPGGSRDIHTWVDMNEPSVFEGERGSMPKTAVHKLDNGQSIEHRFVHNAYGFYSLQAVYKGMLEAGGSNVAPERPFILTRSFFAGSQRYAAMWTGDNMARWDHLENSIPELLSLSISNYPFCGCDVGGFFFDPEEELFVRWMQAGAFVPFYRAHAHLDTKRREPWTFSSDTQSLVRNALALRYALVPYLYTTFYHAHTKGDIIMRPLFYEFPGQPELREVQNTYLFGPSILVQPVVKPQATEVTVPLPTETLWYNYFSGELASGRHTMPVDKNTIPMFLRGGRIIPMKLRLRRSTFAARLDPFTLLVALNEEGNSYGDLYLDDGTTYDYEKGGFVHRAFSYSNQVLRNSAYLGSMGDVAIYNAVNTVERVTIYGYVGKVSRVILNMRVDKIETATPLEFDQFGQTVIVRKPDIRVAADWSISFENE</sequence>
<evidence type="ECO:0000259" key="15">
    <source>
        <dbReference type="Pfam" id="PF21365"/>
    </source>
</evidence>
<feature type="domain" description="DUF5110" evidence="14">
    <location>
        <begin position="700"/>
        <end position="739"/>
    </location>
</feature>
<evidence type="ECO:0000256" key="11">
    <source>
        <dbReference type="SAM" id="SignalP"/>
    </source>
</evidence>
<evidence type="ECO:0000256" key="3">
    <source>
        <dbReference type="ARBA" id="ARBA00007806"/>
    </source>
</evidence>
<accession>A0A836IRW7</accession>
<dbReference type="GO" id="GO:0090599">
    <property type="term" value="F:alpha-glucosidase activity"/>
    <property type="evidence" value="ECO:0007669"/>
    <property type="project" value="TreeGrafter"/>
</dbReference>
<dbReference type="Gene3D" id="3.20.20.80">
    <property type="entry name" value="Glycosidases"/>
    <property type="match status" value="1"/>
</dbReference>
<feature type="signal peptide" evidence="11">
    <location>
        <begin position="1"/>
        <end position="31"/>
    </location>
</feature>
<proteinExistence type="inferred from homology"/>
<evidence type="ECO:0000259" key="14">
    <source>
        <dbReference type="Pfam" id="PF17137"/>
    </source>
</evidence>
<evidence type="ECO:0000259" key="12">
    <source>
        <dbReference type="Pfam" id="PF01055"/>
    </source>
</evidence>
<dbReference type="GeneID" id="94292518"/>
<feature type="domain" description="Glycosyl hydrolase family 31 C-terminal" evidence="15">
    <location>
        <begin position="596"/>
        <end position="681"/>
    </location>
</feature>
<dbReference type="OrthoDB" id="3237269at2759"/>
<evidence type="ECO:0000256" key="5">
    <source>
        <dbReference type="ARBA" id="ARBA00022801"/>
    </source>
</evidence>
<reference evidence="16 17" key="1">
    <citation type="submission" date="2021-02" db="EMBL/GenBank/DDBJ databases">
        <title>Porcisia hertigi Genome sequencing and assembly.</title>
        <authorList>
            <person name="Almutairi H."/>
            <person name="Gatherer D."/>
        </authorList>
    </citation>
    <scope>NUCLEOTIDE SEQUENCE [LARGE SCALE GENOMIC DNA]</scope>
    <source>
        <strain evidence="16 17">C119</strain>
    </source>
</reference>
<dbReference type="Pfam" id="PF13802">
    <property type="entry name" value="Gal_mutarotas_2"/>
    <property type="match status" value="1"/>
</dbReference>
<keyword evidence="6" id="KW-0256">Endoplasmic reticulum</keyword>
<dbReference type="CDD" id="cd14752">
    <property type="entry name" value="GH31_N"/>
    <property type="match status" value="1"/>
</dbReference>
<dbReference type="Pfam" id="PF01055">
    <property type="entry name" value="Glyco_hydro_31_2nd"/>
    <property type="match status" value="1"/>
</dbReference>
<keyword evidence="17" id="KW-1185">Reference proteome</keyword>
<dbReference type="Gene3D" id="2.60.40.1180">
    <property type="entry name" value="Golgi alpha-mannosidase II"/>
    <property type="match status" value="2"/>
</dbReference>
<dbReference type="CDD" id="cd06603">
    <property type="entry name" value="GH31_GANC_GANAB_alpha"/>
    <property type="match status" value="1"/>
</dbReference>
<dbReference type="Pfam" id="PF17137">
    <property type="entry name" value="DUF5110"/>
    <property type="match status" value="1"/>
</dbReference>
<protein>
    <recommendedName>
        <fullName evidence="9">Glucosidase II subunit alpha</fullName>
    </recommendedName>
</protein>
<gene>
    <name evidence="16" type="ORF">JKF63_06492</name>
</gene>
<dbReference type="InterPro" id="IPR033403">
    <property type="entry name" value="DUF5110"/>
</dbReference>
<dbReference type="InterPro" id="IPR011013">
    <property type="entry name" value="Gal_mutarotase_sf_dom"/>
</dbReference>
<dbReference type="EMBL" id="JAFJZO010000018">
    <property type="protein sequence ID" value="KAG5507543.1"/>
    <property type="molecule type" value="Genomic_DNA"/>
</dbReference>
<evidence type="ECO:0000256" key="9">
    <source>
        <dbReference type="ARBA" id="ARBA00042895"/>
    </source>
</evidence>
<dbReference type="InterPro" id="IPR000322">
    <property type="entry name" value="Glyco_hydro_31_TIM"/>
</dbReference>
<comment type="pathway">
    <text evidence="2">Glycan metabolism; N-glycan metabolism.</text>
</comment>